<gene>
    <name evidence="2" type="ORF">SAMN02745157_0274</name>
</gene>
<protein>
    <submittedName>
        <fullName evidence="2">Glycosyl transferases group 1</fullName>
    </submittedName>
</protein>
<dbReference type="Proteomes" id="UP000184485">
    <property type="component" value="Unassembled WGS sequence"/>
</dbReference>
<dbReference type="SUPFAM" id="SSF53756">
    <property type="entry name" value="UDP-Glycosyltransferase/glycogen phosphorylase"/>
    <property type="match status" value="1"/>
</dbReference>
<dbReference type="AlphaFoldDB" id="A0A1M5PZI4"/>
<keyword evidence="2" id="KW-0808">Transferase</keyword>
<reference evidence="2 3" key="1">
    <citation type="submission" date="2016-11" db="EMBL/GenBank/DDBJ databases">
        <authorList>
            <person name="Jaros S."/>
            <person name="Januszkiewicz K."/>
            <person name="Wedrychowicz H."/>
        </authorList>
    </citation>
    <scope>NUCLEOTIDE SEQUENCE [LARGE SCALE GENOMIC DNA]</scope>
    <source>
        <strain evidence="2 3">DSM 19436</strain>
    </source>
</reference>
<dbReference type="Pfam" id="PF00534">
    <property type="entry name" value="Glycos_transf_1"/>
    <property type="match status" value="1"/>
</dbReference>
<evidence type="ECO:0000313" key="3">
    <source>
        <dbReference type="Proteomes" id="UP000184485"/>
    </source>
</evidence>
<sequence>MNELPMASGIVVISDFVDRSHGAEASSSTLPATVAPTVHRDVLRVVGGYLERLPRAAIRAGYVDFAEIWDWSDRAASRAHPTDDPFLTRRRFRLDDDRPPFHSDDAVEFIRKFGAPAIICIWGLGVSEQILEACRDSIIVYNSIDAPPLRVPDAVARHFDLVLTGAQWQSDEIAARLPGMPTEILPIGPEFAAPEMFFPIAGEKHYDIVYVAAAQPYKRHDILFDALERAPRRLRALCVMGYGELGDALRLEAASRCLDVDFIGPPGVTHDEVNRLMNQARIGVVCGIDDGAPAILTEYMLAGLPVVANSRLKCGLQYILPETGIVSDSETFHSGILQALDRLAEFTPRKTVIERWSWPHSIQRLDAYFRREPGASPAIKRSLR</sequence>
<dbReference type="GO" id="GO:0016757">
    <property type="term" value="F:glycosyltransferase activity"/>
    <property type="evidence" value="ECO:0007669"/>
    <property type="project" value="InterPro"/>
</dbReference>
<evidence type="ECO:0000259" key="1">
    <source>
        <dbReference type="Pfam" id="PF00534"/>
    </source>
</evidence>
<dbReference type="PANTHER" id="PTHR12526:SF600">
    <property type="entry name" value="GLYCOSYL TRANSFERASE GROUP 1"/>
    <property type="match status" value="1"/>
</dbReference>
<name>A0A1M5PZI4_9HYPH</name>
<dbReference type="STRING" id="1122133.SAMN02745157_0274"/>
<keyword evidence="3" id="KW-1185">Reference proteome</keyword>
<dbReference type="PANTHER" id="PTHR12526">
    <property type="entry name" value="GLYCOSYLTRANSFERASE"/>
    <property type="match status" value="1"/>
</dbReference>
<evidence type="ECO:0000313" key="2">
    <source>
        <dbReference type="EMBL" id="SHH07110.1"/>
    </source>
</evidence>
<dbReference type="EMBL" id="FQUP01000014">
    <property type="protein sequence ID" value="SHH07110.1"/>
    <property type="molecule type" value="Genomic_DNA"/>
</dbReference>
<dbReference type="InterPro" id="IPR001296">
    <property type="entry name" value="Glyco_trans_1"/>
</dbReference>
<feature type="domain" description="Glycosyl transferase family 1" evidence="1">
    <location>
        <begin position="203"/>
        <end position="311"/>
    </location>
</feature>
<proteinExistence type="predicted"/>
<accession>A0A1M5PZI4</accession>
<organism evidence="2 3">
    <name type="scientific">Kaistia soli DSM 19436</name>
    <dbReference type="NCBI Taxonomy" id="1122133"/>
    <lineage>
        <taxon>Bacteria</taxon>
        <taxon>Pseudomonadati</taxon>
        <taxon>Pseudomonadota</taxon>
        <taxon>Alphaproteobacteria</taxon>
        <taxon>Hyphomicrobiales</taxon>
        <taxon>Kaistiaceae</taxon>
        <taxon>Kaistia</taxon>
    </lineage>
</organism>
<dbReference type="Gene3D" id="3.40.50.2000">
    <property type="entry name" value="Glycogen Phosphorylase B"/>
    <property type="match status" value="1"/>
</dbReference>